<dbReference type="Proteomes" id="UP001149140">
    <property type="component" value="Unassembled WGS sequence"/>
</dbReference>
<evidence type="ECO:0000256" key="5">
    <source>
        <dbReference type="ARBA" id="ARBA00022475"/>
    </source>
</evidence>
<dbReference type="RefSeq" id="WP_270041207.1">
    <property type="nucleotide sequence ID" value="NZ_JAPDOD010000015.1"/>
</dbReference>
<feature type="domain" description="Flagellar motor switch protein FliG N-terminal" evidence="12">
    <location>
        <begin position="18"/>
        <end position="120"/>
    </location>
</feature>
<dbReference type="InterPro" id="IPR011002">
    <property type="entry name" value="FliG_a-hlx"/>
</dbReference>
<evidence type="ECO:0000256" key="1">
    <source>
        <dbReference type="ARBA" id="ARBA00004117"/>
    </source>
</evidence>
<keyword evidence="7" id="KW-0283">Flagellar rotation</keyword>
<dbReference type="GO" id="GO:0009425">
    <property type="term" value="C:bacterial-type flagellum basal body"/>
    <property type="evidence" value="ECO:0007669"/>
    <property type="project" value="UniProtKB-SubCell"/>
</dbReference>
<keyword evidence="13" id="KW-0966">Cell projection</keyword>
<evidence type="ECO:0000256" key="4">
    <source>
        <dbReference type="ARBA" id="ARBA00021870"/>
    </source>
</evidence>
<dbReference type="PANTHER" id="PTHR30534:SF0">
    <property type="entry name" value="FLAGELLAR MOTOR SWITCH PROTEIN FLIG"/>
    <property type="match status" value="1"/>
</dbReference>
<dbReference type="InterPro" id="IPR032779">
    <property type="entry name" value="FliG_M"/>
</dbReference>
<feature type="domain" description="Flagellar motor switch protein FliG middle" evidence="11">
    <location>
        <begin position="129"/>
        <end position="202"/>
    </location>
</feature>
<dbReference type="Pfam" id="PF14841">
    <property type="entry name" value="FliG_M"/>
    <property type="match status" value="1"/>
</dbReference>
<dbReference type="Pfam" id="PF14842">
    <property type="entry name" value="FliG_N"/>
    <property type="match status" value="1"/>
</dbReference>
<evidence type="ECO:0000256" key="3">
    <source>
        <dbReference type="ARBA" id="ARBA00010299"/>
    </source>
</evidence>
<dbReference type="GO" id="GO:0003774">
    <property type="term" value="F:cytoskeletal motor activity"/>
    <property type="evidence" value="ECO:0007669"/>
    <property type="project" value="InterPro"/>
</dbReference>
<evidence type="ECO:0000313" key="13">
    <source>
        <dbReference type="EMBL" id="MDA0161972.1"/>
    </source>
</evidence>
<dbReference type="Gene3D" id="1.10.220.30">
    <property type="match status" value="3"/>
</dbReference>
<dbReference type="GO" id="GO:0005886">
    <property type="term" value="C:plasma membrane"/>
    <property type="evidence" value="ECO:0007669"/>
    <property type="project" value="UniProtKB-SubCell"/>
</dbReference>
<protein>
    <recommendedName>
        <fullName evidence="4">Flagellar motor switch protein FliG</fullName>
    </recommendedName>
</protein>
<evidence type="ECO:0000259" key="10">
    <source>
        <dbReference type="Pfam" id="PF01706"/>
    </source>
</evidence>
<evidence type="ECO:0000256" key="9">
    <source>
        <dbReference type="ARBA" id="ARBA00023143"/>
    </source>
</evidence>
<keyword evidence="9" id="KW-0975">Bacterial flagellum</keyword>
<evidence type="ECO:0000259" key="12">
    <source>
        <dbReference type="Pfam" id="PF14842"/>
    </source>
</evidence>
<name>A0A9X3S276_9ACTN</name>
<comment type="caution">
    <text evidence="13">The sequence shown here is derived from an EMBL/GenBank/DDBJ whole genome shotgun (WGS) entry which is preliminary data.</text>
</comment>
<dbReference type="InterPro" id="IPR023087">
    <property type="entry name" value="Flg_Motor_Flig_C"/>
</dbReference>
<comment type="subcellular location">
    <subcellularLocation>
        <location evidence="1">Bacterial flagellum basal body</location>
    </subcellularLocation>
    <subcellularLocation>
        <location evidence="2">Cell membrane</location>
        <topology evidence="2">Peripheral membrane protein</topology>
        <orientation evidence="2">Cytoplasmic side</orientation>
    </subcellularLocation>
</comment>
<gene>
    <name evidence="13" type="primary">fliG</name>
    <name evidence="13" type="ORF">OM076_16985</name>
</gene>
<evidence type="ECO:0000256" key="6">
    <source>
        <dbReference type="ARBA" id="ARBA00022500"/>
    </source>
</evidence>
<dbReference type="InterPro" id="IPR028263">
    <property type="entry name" value="FliG_N"/>
</dbReference>
<dbReference type="InterPro" id="IPR000090">
    <property type="entry name" value="Flg_Motor_Flig"/>
</dbReference>
<dbReference type="NCBIfam" id="TIGR00207">
    <property type="entry name" value="fliG"/>
    <property type="match status" value="1"/>
</dbReference>
<reference evidence="13" key="1">
    <citation type="submission" date="2022-10" db="EMBL/GenBank/DDBJ databases">
        <title>The WGS of Solirubrobacter ginsenosidimutans DSM 21036.</title>
        <authorList>
            <person name="Jiang Z."/>
        </authorList>
    </citation>
    <scope>NUCLEOTIDE SEQUENCE</scope>
    <source>
        <strain evidence="13">DSM 21036</strain>
    </source>
</reference>
<dbReference type="Pfam" id="PF01706">
    <property type="entry name" value="FliG_C"/>
    <property type="match status" value="1"/>
</dbReference>
<dbReference type="SUPFAM" id="SSF48029">
    <property type="entry name" value="FliG"/>
    <property type="match status" value="2"/>
</dbReference>
<feature type="domain" description="Flagellar motor switch protein FliG C-terminal" evidence="10">
    <location>
        <begin position="231"/>
        <end position="337"/>
    </location>
</feature>
<dbReference type="PANTHER" id="PTHR30534">
    <property type="entry name" value="FLAGELLAR MOTOR SWITCH PROTEIN FLIG"/>
    <property type="match status" value="1"/>
</dbReference>
<keyword evidence="5" id="KW-1003">Cell membrane</keyword>
<evidence type="ECO:0000259" key="11">
    <source>
        <dbReference type="Pfam" id="PF14841"/>
    </source>
</evidence>
<dbReference type="PRINTS" id="PR00954">
    <property type="entry name" value="FLGMOTORFLIG"/>
</dbReference>
<comment type="similarity">
    <text evidence="3">Belongs to the FliG family.</text>
</comment>
<evidence type="ECO:0000313" key="14">
    <source>
        <dbReference type="Proteomes" id="UP001149140"/>
    </source>
</evidence>
<keyword evidence="14" id="KW-1185">Reference proteome</keyword>
<sequence length="348" mass="37926">MSTALATTGDAPVTKSSLKGVQKAAALLVAIGEQRASEIFKFLGDTEVEALSLELAKAQKIPTEVCRDVITEAVESVLAEDYLAEGGVDFARSVLMRSLGEDRADEIIGRLAATIERRPFEFLRRTPAEQIVVFLRNESPQTVALVVSNLHTTLASQVLSNIDTEIQADVALRIAMMGETRPEVVAQVESVMRSRLSAVGAQEYAVAGGVKSLADILNSADRTTERNVLDELAKADSELAEEIRLLLFTFEDVVKLDDRSIQMVLKEVDQKDLAIALRGVNEDVRGRIFSNMSERGAELLREEIDFQPPQRKRVVEEAQGRIVGVVRRLEEAGAIVISRGAGGEDALV</sequence>
<evidence type="ECO:0000256" key="2">
    <source>
        <dbReference type="ARBA" id="ARBA00004413"/>
    </source>
</evidence>
<keyword evidence="8" id="KW-0472">Membrane</keyword>
<dbReference type="GO" id="GO:0006935">
    <property type="term" value="P:chemotaxis"/>
    <property type="evidence" value="ECO:0007669"/>
    <property type="project" value="UniProtKB-KW"/>
</dbReference>
<dbReference type="GO" id="GO:0071973">
    <property type="term" value="P:bacterial-type flagellum-dependent cell motility"/>
    <property type="evidence" value="ECO:0007669"/>
    <property type="project" value="InterPro"/>
</dbReference>
<keyword evidence="13" id="KW-0969">Cilium</keyword>
<keyword evidence="13" id="KW-0282">Flagellum</keyword>
<accession>A0A9X3S276</accession>
<dbReference type="EMBL" id="JAPDOD010000015">
    <property type="protein sequence ID" value="MDA0161972.1"/>
    <property type="molecule type" value="Genomic_DNA"/>
</dbReference>
<evidence type="ECO:0000256" key="8">
    <source>
        <dbReference type="ARBA" id="ARBA00023136"/>
    </source>
</evidence>
<dbReference type="AlphaFoldDB" id="A0A9X3S276"/>
<keyword evidence="6" id="KW-0145">Chemotaxis</keyword>
<organism evidence="13 14">
    <name type="scientific">Solirubrobacter ginsenosidimutans</name>
    <dbReference type="NCBI Taxonomy" id="490573"/>
    <lineage>
        <taxon>Bacteria</taxon>
        <taxon>Bacillati</taxon>
        <taxon>Actinomycetota</taxon>
        <taxon>Thermoleophilia</taxon>
        <taxon>Solirubrobacterales</taxon>
        <taxon>Solirubrobacteraceae</taxon>
        <taxon>Solirubrobacter</taxon>
    </lineage>
</organism>
<dbReference type="PIRSF" id="PIRSF003161">
    <property type="entry name" value="FliG"/>
    <property type="match status" value="1"/>
</dbReference>
<proteinExistence type="inferred from homology"/>
<evidence type="ECO:0000256" key="7">
    <source>
        <dbReference type="ARBA" id="ARBA00022779"/>
    </source>
</evidence>